<dbReference type="InterPro" id="IPR050109">
    <property type="entry name" value="HTH-type_TetR-like_transc_reg"/>
</dbReference>
<dbReference type="PROSITE" id="PS50977">
    <property type="entry name" value="HTH_TETR_2"/>
    <property type="match status" value="1"/>
</dbReference>
<dbReference type="Pfam" id="PF00440">
    <property type="entry name" value="TetR_N"/>
    <property type="match status" value="1"/>
</dbReference>
<dbReference type="PRINTS" id="PR00455">
    <property type="entry name" value="HTHTETR"/>
</dbReference>
<dbReference type="GO" id="GO:0000976">
    <property type="term" value="F:transcription cis-regulatory region binding"/>
    <property type="evidence" value="ECO:0007669"/>
    <property type="project" value="TreeGrafter"/>
</dbReference>
<reference evidence="6 7" key="1">
    <citation type="submission" date="2018-12" db="EMBL/GenBank/DDBJ databases">
        <authorList>
            <consortium name="Pathogen Informatics"/>
        </authorList>
    </citation>
    <scope>NUCLEOTIDE SEQUENCE [LARGE SCALE GENOMIC DNA]</scope>
    <source>
        <strain evidence="6 7">NCTC11636</strain>
    </source>
</reference>
<keyword evidence="2 4" id="KW-0238">DNA-binding</keyword>
<name>A0A3S4TA26_9ACTO</name>
<dbReference type="AlphaFoldDB" id="A0A3S4TA26"/>
<keyword evidence="7" id="KW-1185">Reference proteome</keyword>
<evidence type="ECO:0000256" key="1">
    <source>
        <dbReference type="ARBA" id="ARBA00023015"/>
    </source>
</evidence>
<evidence type="ECO:0000256" key="4">
    <source>
        <dbReference type="PROSITE-ProRule" id="PRU00335"/>
    </source>
</evidence>
<keyword evidence="1" id="KW-0805">Transcription regulation</keyword>
<dbReference type="GO" id="GO:0003700">
    <property type="term" value="F:DNA-binding transcription factor activity"/>
    <property type="evidence" value="ECO:0007669"/>
    <property type="project" value="TreeGrafter"/>
</dbReference>
<dbReference type="Gene3D" id="1.10.357.10">
    <property type="entry name" value="Tetracycline Repressor, domain 2"/>
    <property type="match status" value="1"/>
</dbReference>
<protein>
    <submittedName>
        <fullName evidence="6">DNA-binding transcriptional repressor AcrR</fullName>
    </submittedName>
</protein>
<proteinExistence type="predicted"/>
<evidence type="ECO:0000256" key="2">
    <source>
        <dbReference type="ARBA" id="ARBA00023125"/>
    </source>
</evidence>
<dbReference type="SUPFAM" id="SSF46689">
    <property type="entry name" value="Homeodomain-like"/>
    <property type="match status" value="1"/>
</dbReference>
<organism evidence="6 7">
    <name type="scientific">Actinomyces howellii</name>
    <dbReference type="NCBI Taxonomy" id="52771"/>
    <lineage>
        <taxon>Bacteria</taxon>
        <taxon>Bacillati</taxon>
        <taxon>Actinomycetota</taxon>
        <taxon>Actinomycetes</taxon>
        <taxon>Actinomycetales</taxon>
        <taxon>Actinomycetaceae</taxon>
        <taxon>Actinomyces</taxon>
    </lineage>
</organism>
<dbReference type="InterPro" id="IPR009057">
    <property type="entry name" value="Homeodomain-like_sf"/>
</dbReference>
<evidence type="ECO:0000259" key="5">
    <source>
        <dbReference type="PROSITE" id="PS50977"/>
    </source>
</evidence>
<dbReference type="KEGG" id="ahw:NCTC11636_01546"/>
<feature type="domain" description="HTH tetR-type" evidence="5">
    <location>
        <begin position="6"/>
        <end position="65"/>
    </location>
</feature>
<dbReference type="SUPFAM" id="SSF48498">
    <property type="entry name" value="Tetracyclin repressor-like, C-terminal domain"/>
    <property type="match status" value="1"/>
</dbReference>
<accession>A0A3S4TA26</accession>
<evidence type="ECO:0000256" key="3">
    <source>
        <dbReference type="ARBA" id="ARBA00023163"/>
    </source>
</evidence>
<dbReference type="Proteomes" id="UP000266895">
    <property type="component" value="Chromosome"/>
</dbReference>
<dbReference type="RefSeq" id="WP_161512755.1">
    <property type="nucleotide sequence ID" value="NZ_LR134350.1"/>
</dbReference>
<dbReference type="InterPro" id="IPR036271">
    <property type="entry name" value="Tet_transcr_reg_TetR-rel_C_sf"/>
</dbReference>
<sequence>MRADAVANREAIVRAAVSLYADVGPSVSLRAVASRAGVGIGTLYRHFPDRVSLLRGVAEHVHARVSEAVSAYEAADPAVEAARRWRAFVTELVGLRLGGIIPQMAADPALLEDNPWLITMRNDGLDRLDGALSLAKAEGLVREEVDVTRFQVGLAQISRPLGRFVDEVVPGWQDWLVDTYLRGLRP</sequence>
<dbReference type="PANTHER" id="PTHR30055:SF234">
    <property type="entry name" value="HTH-TYPE TRANSCRIPTIONAL REGULATOR BETI"/>
    <property type="match status" value="1"/>
</dbReference>
<keyword evidence="3" id="KW-0804">Transcription</keyword>
<evidence type="ECO:0000313" key="7">
    <source>
        <dbReference type="Proteomes" id="UP000266895"/>
    </source>
</evidence>
<dbReference type="EMBL" id="LR134350">
    <property type="protein sequence ID" value="VEG28454.1"/>
    <property type="molecule type" value="Genomic_DNA"/>
</dbReference>
<dbReference type="InterPro" id="IPR001647">
    <property type="entry name" value="HTH_TetR"/>
</dbReference>
<evidence type="ECO:0000313" key="6">
    <source>
        <dbReference type="EMBL" id="VEG28454.1"/>
    </source>
</evidence>
<dbReference type="PANTHER" id="PTHR30055">
    <property type="entry name" value="HTH-TYPE TRANSCRIPTIONAL REGULATOR RUTR"/>
    <property type="match status" value="1"/>
</dbReference>
<gene>
    <name evidence="6" type="ORF">NCTC11636_01546</name>
</gene>
<feature type="DNA-binding region" description="H-T-H motif" evidence="4">
    <location>
        <begin position="28"/>
        <end position="47"/>
    </location>
</feature>